<comment type="caution">
    <text evidence="6">The sequence shown here is derived from an EMBL/GenBank/DDBJ whole genome shotgun (WGS) entry which is preliminary data.</text>
</comment>
<evidence type="ECO:0000256" key="3">
    <source>
        <dbReference type="ARBA" id="ARBA00022691"/>
    </source>
</evidence>
<comment type="function">
    <text evidence="5">Transfers and isomerizes the ribose moiety from AdoMet to the 7-aminomethyl group of 7-deazaguanine (preQ1-tRNA) to give epoxyqueuosine (oQ-tRNA).</text>
</comment>
<dbReference type="GO" id="GO:0008616">
    <property type="term" value="P:tRNA queuosine(34) biosynthetic process"/>
    <property type="evidence" value="ECO:0007669"/>
    <property type="project" value="UniProtKB-UniRule"/>
</dbReference>
<dbReference type="NCBIfam" id="TIGR00113">
    <property type="entry name" value="queA"/>
    <property type="match status" value="1"/>
</dbReference>
<evidence type="ECO:0000256" key="4">
    <source>
        <dbReference type="ARBA" id="ARBA00022785"/>
    </source>
</evidence>
<dbReference type="InterPro" id="IPR003699">
    <property type="entry name" value="QueA"/>
</dbReference>
<evidence type="ECO:0000313" key="6">
    <source>
        <dbReference type="EMBL" id="HGV97246.1"/>
    </source>
</evidence>
<dbReference type="UniPathway" id="UPA00392"/>
<reference evidence="6" key="1">
    <citation type="journal article" date="2020" name="mSystems">
        <title>Genome- and Community-Level Interaction Insights into Carbon Utilization and Element Cycling Functions of Hydrothermarchaeota in Hydrothermal Sediment.</title>
        <authorList>
            <person name="Zhou Z."/>
            <person name="Liu Y."/>
            <person name="Xu W."/>
            <person name="Pan J."/>
            <person name="Luo Z.H."/>
            <person name="Li M."/>
        </authorList>
    </citation>
    <scope>NUCLEOTIDE SEQUENCE [LARGE SCALE GENOMIC DNA]</scope>
    <source>
        <strain evidence="6">SpSt-774</strain>
    </source>
</reference>
<evidence type="ECO:0000256" key="1">
    <source>
        <dbReference type="ARBA" id="ARBA00022490"/>
    </source>
</evidence>
<proteinExistence type="inferred from homology"/>
<keyword evidence="2 5" id="KW-0808">Transferase</keyword>
<name>A0A7C4TBS5_UNCW3</name>
<keyword evidence="4 5" id="KW-0671">Queuosine biosynthesis</keyword>
<evidence type="ECO:0000256" key="2">
    <source>
        <dbReference type="ARBA" id="ARBA00022679"/>
    </source>
</evidence>
<evidence type="ECO:0000256" key="5">
    <source>
        <dbReference type="HAMAP-Rule" id="MF_00113"/>
    </source>
</evidence>
<comment type="subcellular location">
    <subcellularLocation>
        <location evidence="5">Cytoplasm</location>
    </subcellularLocation>
</comment>
<dbReference type="Gene3D" id="3.40.1780.10">
    <property type="entry name" value="QueA-like"/>
    <property type="match status" value="1"/>
</dbReference>
<comment type="similarity">
    <text evidence="5">Belongs to the QueA family.</text>
</comment>
<dbReference type="EMBL" id="DTGZ01000053">
    <property type="protein sequence ID" value="HGV97246.1"/>
    <property type="molecule type" value="Genomic_DNA"/>
</dbReference>
<dbReference type="GO" id="GO:0005737">
    <property type="term" value="C:cytoplasm"/>
    <property type="evidence" value="ECO:0007669"/>
    <property type="project" value="UniProtKB-SubCell"/>
</dbReference>
<protein>
    <recommendedName>
        <fullName evidence="5">S-adenosylmethionine:tRNA ribosyltransferase-isomerase</fullName>
        <ecNumber evidence="5">2.4.99.17</ecNumber>
    </recommendedName>
    <alternativeName>
        <fullName evidence="5">Queuosine biosynthesis protein QueA</fullName>
    </alternativeName>
</protein>
<keyword evidence="3 5" id="KW-0949">S-adenosyl-L-methionine</keyword>
<dbReference type="EC" id="2.4.99.17" evidence="5"/>
<dbReference type="HAMAP" id="MF_00113">
    <property type="entry name" value="QueA"/>
    <property type="match status" value="1"/>
</dbReference>
<dbReference type="Pfam" id="PF02547">
    <property type="entry name" value="Queuosine_synth"/>
    <property type="match status" value="1"/>
</dbReference>
<gene>
    <name evidence="5 6" type="primary">queA</name>
    <name evidence="6" type="ORF">ENV60_02990</name>
</gene>
<sequence>MKLADFKYPLDRNLIAQEPLEDRAQGKLLILKRKSGLILHHKFSELKKFLYPGDILVLNNTKVFKARLIGHKESGAKIEILLLEKENELWKAMIFPARKVKPEMKIFFGDNVFGEVKRKEFEKWLISFNQPDDEIIRKFGIVPLPHYIKRKPELKDEVYYQTVYAKKIGSIAAPTAGLHFTETIIEDLKNYGVKIAEITLHIGPGTFKPIRTEEIEKHRMEPEYFEVSRETTEEINKAKRVIAVGTSVVRTLESIAGENQRVDWGPISGRTELFIFPGYKFKVVDCLITNFHLPCSTPLLLVCAFATRELIFNAYNEAMEKKYRFLSYGDAMLII</sequence>
<dbReference type="PANTHER" id="PTHR30307:SF0">
    <property type="entry name" value="S-ADENOSYLMETHIONINE:TRNA RIBOSYLTRANSFERASE-ISOMERASE"/>
    <property type="match status" value="1"/>
</dbReference>
<keyword evidence="1 5" id="KW-0963">Cytoplasm</keyword>
<dbReference type="NCBIfam" id="NF001140">
    <property type="entry name" value="PRK00147.1"/>
    <property type="match status" value="1"/>
</dbReference>
<dbReference type="InterPro" id="IPR036100">
    <property type="entry name" value="QueA_sf"/>
</dbReference>
<keyword evidence="6" id="KW-0328">Glycosyltransferase</keyword>
<dbReference type="PANTHER" id="PTHR30307">
    <property type="entry name" value="S-ADENOSYLMETHIONINE:TRNA RIBOSYLTRANSFERASE-ISOMERASE"/>
    <property type="match status" value="1"/>
</dbReference>
<accession>A0A7C4TBS5</accession>
<dbReference type="InterPro" id="IPR042118">
    <property type="entry name" value="QueA_dom1"/>
</dbReference>
<comment type="pathway">
    <text evidence="5">tRNA modification; tRNA-queuosine biosynthesis.</text>
</comment>
<comment type="subunit">
    <text evidence="5">Monomer.</text>
</comment>
<organism evidence="6">
    <name type="scientific">candidate division WOR-3 bacterium</name>
    <dbReference type="NCBI Taxonomy" id="2052148"/>
    <lineage>
        <taxon>Bacteria</taxon>
        <taxon>Bacteria division WOR-3</taxon>
    </lineage>
</organism>
<dbReference type="InterPro" id="IPR042119">
    <property type="entry name" value="QueA_dom2"/>
</dbReference>
<comment type="catalytic activity">
    <reaction evidence="5">
        <text>7-aminomethyl-7-carbaguanosine(34) in tRNA + S-adenosyl-L-methionine = epoxyqueuosine(34) in tRNA + adenine + L-methionine + 2 H(+)</text>
        <dbReference type="Rhea" id="RHEA:32155"/>
        <dbReference type="Rhea" id="RHEA-COMP:10342"/>
        <dbReference type="Rhea" id="RHEA-COMP:18582"/>
        <dbReference type="ChEBI" id="CHEBI:15378"/>
        <dbReference type="ChEBI" id="CHEBI:16708"/>
        <dbReference type="ChEBI" id="CHEBI:57844"/>
        <dbReference type="ChEBI" id="CHEBI:59789"/>
        <dbReference type="ChEBI" id="CHEBI:82833"/>
        <dbReference type="ChEBI" id="CHEBI:194443"/>
        <dbReference type="EC" id="2.4.99.17"/>
    </reaction>
</comment>
<dbReference type="AlphaFoldDB" id="A0A7C4TBS5"/>
<dbReference type="GO" id="GO:0051075">
    <property type="term" value="F:S-adenosylmethionine:tRNA ribosyltransferase-isomerase activity"/>
    <property type="evidence" value="ECO:0007669"/>
    <property type="project" value="UniProtKB-EC"/>
</dbReference>
<keyword evidence="6" id="KW-0413">Isomerase</keyword>
<dbReference type="Gene3D" id="2.40.10.240">
    <property type="entry name" value="QueA-like"/>
    <property type="match status" value="1"/>
</dbReference>
<dbReference type="SUPFAM" id="SSF111337">
    <property type="entry name" value="QueA-like"/>
    <property type="match status" value="1"/>
</dbReference>